<comment type="caution">
    <text evidence="1">The sequence shown here is derived from an EMBL/GenBank/DDBJ whole genome shotgun (WGS) entry which is preliminary data.</text>
</comment>
<dbReference type="Proteomes" id="UP000632273">
    <property type="component" value="Unassembled WGS sequence"/>
</dbReference>
<name>A0ABQ1U6Y1_9BACT</name>
<evidence type="ECO:0000313" key="2">
    <source>
        <dbReference type="Proteomes" id="UP000632273"/>
    </source>
</evidence>
<proteinExistence type="predicted"/>
<evidence type="ECO:0000313" key="1">
    <source>
        <dbReference type="EMBL" id="GGF10370.1"/>
    </source>
</evidence>
<keyword evidence="2" id="KW-1185">Reference proteome</keyword>
<gene>
    <name evidence="1" type="ORF">GCM10011383_21940</name>
</gene>
<organism evidence="1 2">
    <name type="scientific">Hymenobacter cavernae</name>
    <dbReference type="NCBI Taxonomy" id="2044852"/>
    <lineage>
        <taxon>Bacteria</taxon>
        <taxon>Pseudomonadati</taxon>
        <taxon>Bacteroidota</taxon>
        <taxon>Cytophagia</taxon>
        <taxon>Cytophagales</taxon>
        <taxon>Hymenobacteraceae</taxon>
        <taxon>Hymenobacter</taxon>
    </lineage>
</organism>
<sequence length="188" mass="21770">MGNLIAELLENARLGKRIVTLRTNQSEPSRFALGYVVQHNDETVLLKMVNPNGLVHGLRAVRTLEIFQVDYNDRYIRNVELKENNLDQIYGRVKSPDFVGEVYLTVPELLQKSMQLRHVLYFHTYSGMNYYGAVSRITEDEFIADCFNEYGEADGTSVFRLDDVKSVVWSDEDTRAIELRLAMRKQEK</sequence>
<dbReference type="RefSeq" id="WP_188813996.1">
    <property type="nucleotide sequence ID" value="NZ_BMHT01000003.1"/>
</dbReference>
<dbReference type="EMBL" id="BMHT01000003">
    <property type="protein sequence ID" value="GGF10370.1"/>
    <property type="molecule type" value="Genomic_DNA"/>
</dbReference>
<protein>
    <submittedName>
        <fullName evidence="1">Uncharacterized protein</fullName>
    </submittedName>
</protein>
<reference evidence="2" key="1">
    <citation type="journal article" date="2019" name="Int. J. Syst. Evol. Microbiol.">
        <title>The Global Catalogue of Microorganisms (GCM) 10K type strain sequencing project: providing services to taxonomists for standard genome sequencing and annotation.</title>
        <authorList>
            <consortium name="The Broad Institute Genomics Platform"/>
            <consortium name="The Broad Institute Genome Sequencing Center for Infectious Disease"/>
            <person name="Wu L."/>
            <person name="Ma J."/>
        </authorList>
    </citation>
    <scope>NUCLEOTIDE SEQUENCE [LARGE SCALE GENOMIC DNA]</scope>
    <source>
        <strain evidence="2">CGMCC 1.15197</strain>
    </source>
</reference>
<accession>A0ABQ1U6Y1</accession>